<evidence type="ECO:0000313" key="1">
    <source>
        <dbReference type="EMBL" id="MDI3319992.1"/>
    </source>
</evidence>
<keyword evidence="2" id="KW-1185">Reference proteome</keyword>
<evidence type="ECO:0000313" key="2">
    <source>
        <dbReference type="Proteomes" id="UP001226434"/>
    </source>
</evidence>
<dbReference type="EMBL" id="JASBRG010000005">
    <property type="protein sequence ID" value="MDI3319992.1"/>
    <property type="molecule type" value="Genomic_DNA"/>
</dbReference>
<dbReference type="Proteomes" id="UP001226434">
    <property type="component" value="Unassembled WGS sequence"/>
</dbReference>
<reference evidence="1 2" key="1">
    <citation type="submission" date="2023-05" db="EMBL/GenBank/DDBJ databases">
        <title>Genome sequence of Pinibacter sp. MAH-24.</title>
        <authorList>
            <person name="Huq M.A."/>
        </authorList>
    </citation>
    <scope>NUCLEOTIDE SEQUENCE [LARGE SCALE GENOMIC DNA]</scope>
    <source>
        <strain evidence="1 2">MAH-24</strain>
    </source>
</reference>
<protein>
    <submittedName>
        <fullName evidence="1">Uncharacterized protein</fullName>
    </submittedName>
</protein>
<name>A0ABT6RBQ0_9BACT</name>
<proteinExistence type="predicted"/>
<organism evidence="1 2">
    <name type="scientific">Pinibacter soli</name>
    <dbReference type="NCBI Taxonomy" id="3044211"/>
    <lineage>
        <taxon>Bacteria</taxon>
        <taxon>Pseudomonadati</taxon>
        <taxon>Bacteroidota</taxon>
        <taxon>Chitinophagia</taxon>
        <taxon>Chitinophagales</taxon>
        <taxon>Chitinophagaceae</taxon>
        <taxon>Pinibacter</taxon>
    </lineage>
</organism>
<comment type="caution">
    <text evidence="1">The sequence shown here is derived from an EMBL/GenBank/DDBJ whole genome shotgun (WGS) entry which is preliminary data.</text>
</comment>
<accession>A0ABT6RBQ0</accession>
<gene>
    <name evidence="1" type="ORF">QJ048_09430</name>
</gene>
<sequence>MISRETIADVAAYYGQSPLQVERWTTAQIYEWHSAAIKLEKMAAESYKKKKEKNSG</sequence>
<dbReference type="RefSeq" id="WP_282334092.1">
    <property type="nucleotide sequence ID" value="NZ_JASBRG010000005.1"/>
</dbReference>